<protein>
    <submittedName>
        <fullName evidence="1">Uncharacterized protein</fullName>
    </submittedName>
</protein>
<dbReference type="Proteomes" id="UP000308886">
    <property type="component" value="Unassembled WGS sequence"/>
</dbReference>
<gene>
    <name evidence="1" type="ORF">E5358_05965</name>
</gene>
<reference evidence="1" key="1">
    <citation type="submission" date="2019-04" db="EMBL/GenBank/DDBJ databases">
        <title>Microbes associate with the intestines of laboratory mice.</title>
        <authorList>
            <person name="Navarre W."/>
            <person name="Wong E."/>
            <person name="Huang K."/>
            <person name="Tropini C."/>
            <person name="Ng K."/>
            <person name="Yu B."/>
        </authorList>
    </citation>
    <scope>NUCLEOTIDE SEQUENCE</scope>
    <source>
        <strain evidence="1">NM73_A23</strain>
    </source>
</reference>
<evidence type="ECO:0000313" key="1">
    <source>
        <dbReference type="EMBL" id="TGX82874.1"/>
    </source>
</evidence>
<dbReference type="EMBL" id="SRZC01000007">
    <property type="protein sequence ID" value="TGX82874.1"/>
    <property type="molecule type" value="Genomic_DNA"/>
</dbReference>
<comment type="caution">
    <text evidence="1">The sequence shown here is derived from an EMBL/GenBank/DDBJ whole genome shotgun (WGS) entry which is preliminary data.</text>
</comment>
<name>A0AC61QRJ8_9BACT</name>
<keyword evidence="2" id="KW-1185">Reference proteome</keyword>
<accession>A0AC61QRJ8</accession>
<sequence>MKKTLFALTAFAAALLITSCQDGGYGDMDHVSAETAYGNNEITEQNVVTLADVEKAFPEFNNSSYRGCSKAIEQDMKLRLRVTANDIGGNIYNYIACEDATSNDGKSVLIYVYSGGLFSYLPVGQEILVDLKGLSVGTNGNQQAISTPYMTSSGNTYPKNMPFWVWQKHFRIMGYNPEAVKTQEFTVDQFKNEVSKNIANLAGRVVTIKNAEITDADGEKKWAPKSDLASTNDFNVERAIVGLPKSTIFISTSTSAKFSNDVMPAGKVDITALVVRYGNKCQLTLRTANDVKPAVNR</sequence>
<proteinExistence type="predicted"/>
<organism evidence="1 2">
    <name type="scientific">Palleniella muris</name>
    <dbReference type="NCBI Taxonomy" id="3038145"/>
    <lineage>
        <taxon>Bacteria</taxon>
        <taxon>Pseudomonadati</taxon>
        <taxon>Bacteroidota</taxon>
        <taxon>Bacteroidia</taxon>
        <taxon>Bacteroidales</taxon>
        <taxon>Prevotellaceae</taxon>
        <taxon>Palleniella</taxon>
    </lineage>
</organism>
<evidence type="ECO:0000313" key="2">
    <source>
        <dbReference type="Proteomes" id="UP000308886"/>
    </source>
</evidence>